<sequence>MASSKIESYAKIIKPGKEPFDYALPWEEKVGRWAMSGGPVNRAAAAEKDTTVMLIQKLAPWVNIAYAPRVYVPAVRGNVRFGTPIKATSIFKEPKSPTDVWQPVPALYVPFSDGYGAIAFSLQCDPDLLTFYIFKCIWLAIEDRSNPEWLEAVSEALDADSRPFMDGMRRTPPDNRAGSFAGYAFAVSSGLPYPMGIEDPSEAELGYEDAYAGRLGTSWADLFPPEEAAY</sequence>
<reference evidence="1" key="1">
    <citation type="submission" date="2016-07" db="EMBL/GenBank/DDBJ databases">
        <title>Microvirga ossetica sp. nov. a new species of rhizobia isolated from root nodules of the legume species Vicia alpestris Steven originated from North Ossetia region in the Caucasus.</title>
        <authorList>
            <person name="Safronova V.I."/>
            <person name="Kuznetsova I.G."/>
            <person name="Sazanova A.L."/>
            <person name="Belimov A."/>
            <person name="Andronov E."/>
            <person name="Osledkin Y.S."/>
            <person name="Onishchuk O.P."/>
            <person name="Kurchak O.N."/>
            <person name="Shaposhnikov A.I."/>
            <person name="Willems A."/>
            <person name="Tikhonovich I.A."/>
        </authorList>
    </citation>
    <scope>NUCLEOTIDE SEQUENCE [LARGE SCALE GENOMIC DNA]</scope>
    <source>
        <strain evidence="1">V5/3M</strain>
        <plasmid evidence="1">unnamed5</plasmid>
    </source>
</reference>
<accession>A0A1B2EZX4</accession>
<proteinExistence type="predicted"/>
<dbReference type="RefSeq" id="WP_099516254.1">
    <property type="nucleotide sequence ID" value="NZ_CP016621.1"/>
</dbReference>
<geneLocation type="plasmid" evidence="1">
    <name>unnamed5</name>
</geneLocation>
<gene>
    <name evidence="1" type="ORF">BB934_45520</name>
</gene>
<evidence type="ECO:0000313" key="1">
    <source>
        <dbReference type="EMBL" id="ANY85482.1"/>
    </source>
</evidence>
<name>A0A1B2EZX4_9HYPH</name>
<protein>
    <submittedName>
        <fullName evidence="1">Uncharacterized protein</fullName>
    </submittedName>
</protein>
<organism evidence="1">
    <name type="scientific">Microvirga ossetica</name>
    <dbReference type="NCBI Taxonomy" id="1882682"/>
    <lineage>
        <taxon>Bacteria</taxon>
        <taxon>Pseudomonadati</taxon>
        <taxon>Pseudomonadota</taxon>
        <taxon>Alphaproteobacteria</taxon>
        <taxon>Hyphomicrobiales</taxon>
        <taxon>Methylobacteriaceae</taxon>
        <taxon>Microvirga</taxon>
    </lineage>
</organism>
<dbReference type="EMBL" id="CP016621">
    <property type="protein sequence ID" value="ANY85482.1"/>
    <property type="molecule type" value="Genomic_DNA"/>
</dbReference>
<keyword evidence="1" id="KW-0614">Plasmid</keyword>
<dbReference type="AlphaFoldDB" id="A0A1B2EZX4"/>
<dbReference type="KEGG" id="moc:BB934_45520"/>